<dbReference type="Pfam" id="PF01546">
    <property type="entry name" value="Peptidase_M20"/>
    <property type="match status" value="1"/>
</dbReference>
<dbReference type="InterPro" id="IPR001261">
    <property type="entry name" value="ArgE/DapE_CS"/>
</dbReference>
<dbReference type="PANTHER" id="PTHR45962:SF1">
    <property type="entry name" value="N-FATTY-ACYL-AMINO ACID SYNTHASE_HYDROLASE PM20D1"/>
    <property type="match status" value="1"/>
</dbReference>
<evidence type="ECO:0000313" key="8">
    <source>
        <dbReference type="Proteomes" id="UP001500298"/>
    </source>
</evidence>
<evidence type="ECO:0000256" key="2">
    <source>
        <dbReference type="ARBA" id="ARBA00022670"/>
    </source>
</evidence>
<keyword evidence="3" id="KW-0479">Metal-binding</keyword>
<dbReference type="Pfam" id="PF07687">
    <property type="entry name" value="M20_dimer"/>
    <property type="match status" value="1"/>
</dbReference>
<dbReference type="PROSITE" id="PS00758">
    <property type="entry name" value="ARGE_DAPE_CPG2_1"/>
    <property type="match status" value="1"/>
</dbReference>
<dbReference type="InterPro" id="IPR047177">
    <property type="entry name" value="Pept_M20A"/>
</dbReference>
<gene>
    <name evidence="7" type="ORF">GCM10023331_19010</name>
</gene>
<proteinExistence type="inferred from homology"/>
<sequence>MKKVLFFILLGVLSLTSVVLYNTFTFESLQMDTDALPPAEELSVPTEAIHHLAEAIPFQTISHYDTSTIDYSTFEGFHQYLESTYPLLHQHLKKEIVNGYSLLYTWKGSDQTLAPLLLAAHMDVVPVEEATLSNWKQGPWSGNIHDDYLWGRGSIDDKNAIIAIMEAVELQLSKGITPKRTIYLAFGHDEETRGSGAMAMAELLKQRGVRVGMAVDEGGMVSKGIVPGIEESQVALIGSAEKGAVTLKLSTKMEAGHSSMPSKENSIEVISQAILKLQETPMEDQLSLPVKGFLRYLGPEMPFVLKMAMANQWLFEPIILDNYRQSNTGRASIRTTHTPTIFNSGIKENVIPSTAEATINFRILPGETVKDVVNHATKVIDDKRVSISTVGSGKNPSNVSPDQGEEFNSLRKTIHQIYPTTISTPFLLIAATDGRYYETICDHVYRFSPTHYTGEDLDRLHGINERIALSDFEESIRFYYQLMVNY</sequence>
<dbReference type="SUPFAM" id="SSF53187">
    <property type="entry name" value="Zn-dependent exopeptidases"/>
    <property type="match status" value="1"/>
</dbReference>
<comment type="similarity">
    <text evidence="1">Belongs to the peptidase M20A family.</text>
</comment>
<evidence type="ECO:0000256" key="4">
    <source>
        <dbReference type="ARBA" id="ARBA00022801"/>
    </source>
</evidence>
<evidence type="ECO:0000256" key="1">
    <source>
        <dbReference type="ARBA" id="ARBA00006247"/>
    </source>
</evidence>
<reference evidence="8" key="1">
    <citation type="journal article" date="2019" name="Int. J. Syst. Evol. Microbiol.">
        <title>The Global Catalogue of Microorganisms (GCM) 10K type strain sequencing project: providing services to taxonomists for standard genome sequencing and annotation.</title>
        <authorList>
            <consortium name="The Broad Institute Genomics Platform"/>
            <consortium name="The Broad Institute Genome Sequencing Center for Infectious Disease"/>
            <person name="Wu L."/>
            <person name="Ma J."/>
        </authorList>
    </citation>
    <scope>NUCLEOTIDE SEQUENCE [LARGE SCALE GENOMIC DNA]</scope>
    <source>
        <strain evidence="8">JCM 18326</strain>
    </source>
</reference>
<keyword evidence="4" id="KW-0378">Hydrolase</keyword>
<evidence type="ECO:0000256" key="5">
    <source>
        <dbReference type="ARBA" id="ARBA00022833"/>
    </source>
</evidence>
<dbReference type="InterPro" id="IPR036264">
    <property type="entry name" value="Bact_exopeptidase_dim_dom"/>
</dbReference>
<protein>
    <submittedName>
        <fullName evidence="7">M20 family peptidase</fullName>
    </submittedName>
</protein>
<accession>A0ABP9D9T4</accession>
<dbReference type="PROSITE" id="PS00759">
    <property type="entry name" value="ARGE_DAPE_CPG2_2"/>
    <property type="match status" value="1"/>
</dbReference>
<organism evidence="7 8">
    <name type="scientific">Algivirga pacifica</name>
    <dbReference type="NCBI Taxonomy" id="1162670"/>
    <lineage>
        <taxon>Bacteria</taxon>
        <taxon>Pseudomonadati</taxon>
        <taxon>Bacteroidota</taxon>
        <taxon>Cytophagia</taxon>
        <taxon>Cytophagales</taxon>
        <taxon>Flammeovirgaceae</taxon>
        <taxon>Algivirga</taxon>
    </lineage>
</organism>
<evidence type="ECO:0000256" key="3">
    <source>
        <dbReference type="ARBA" id="ARBA00022723"/>
    </source>
</evidence>
<keyword evidence="8" id="KW-1185">Reference proteome</keyword>
<dbReference type="InterPro" id="IPR011650">
    <property type="entry name" value="Peptidase_M20_dimer"/>
</dbReference>
<dbReference type="PANTHER" id="PTHR45962">
    <property type="entry name" value="N-FATTY-ACYL-AMINO ACID SYNTHASE/HYDROLASE PM20D1"/>
    <property type="match status" value="1"/>
</dbReference>
<dbReference type="InterPro" id="IPR002933">
    <property type="entry name" value="Peptidase_M20"/>
</dbReference>
<name>A0ABP9D9T4_9BACT</name>
<keyword evidence="2" id="KW-0645">Protease</keyword>
<comment type="caution">
    <text evidence="7">The sequence shown here is derived from an EMBL/GenBank/DDBJ whole genome shotgun (WGS) entry which is preliminary data.</text>
</comment>
<feature type="domain" description="Peptidase M20 dimerisation" evidence="6">
    <location>
        <begin position="240"/>
        <end position="383"/>
    </location>
</feature>
<dbReference type="SUPFAM" id="SSF55031">
    <property type="entry name" value="Bacterial exopeptidase dimerisation domain"/>
    <property type="match status" value="1"/>
</dbReference>
<keyword evidence="5" id="KW-0862">Zinc</keyword>
<dbReference type="Proteomes" id="UP001500298">
    <property type="component" value="Unassembled WGS sequence"/>
</dbReference>
<dbReference type="EMBL" id="BAABJX010000029">
    <property type="protein sequence ID" value="GAA4833998.1"/>
    <property type="molecule type" value="Genomic_DNA"/>
</dbReference>
<dbReference type="Gene3D" id="3.30.70.360">
    <property type="match status" value="1"/>
</dbReference>
<evidence type="ECO:0000313" key="7">
    <source>
        <dbReference type="EMBL" id="GAA4833998.1"/>
    </source>
</evidence>
<dbReference type="RefSeq" id="WP_345371266.1">
    <property type="nucleotide sequence ID" value="NZ_BAABJX010000029.1"/>
</dbReference>
<dbReference type="Gene3D" id="3.40.630.10">
    <property type="entry name" value="Zn peptidases"/>
    <property type="match status" value="1"/>
</dbReference>
<evidence type="ECO:0000259" key="6">
    <source>
        <dbReference type="Pfam" id="PF07687"/>
    </source>
</evidence>
<dbReference type="Gene3D" id="1.10.150.900">
    <property type="match status" value="1"/>
</dbReference>